<reference evidence="1 2" key="1">
    <citation type="submission" date="2017-03" db="EMBL/GenBank/DDBJ databases">
        <title>Genome sequence of Clostridium oryzae DSM 28571.</title>
        <authorList>
            <person name="Poehlein A."/>
            <person name="Daniel R."/>
        </authorList>
    </citation>
    <scope>NUCLEOTIDE SEQUENCE [LARGE SCALE GENOMIC DNA]</scope>
    <source>
        <strain evidence="1 2">DSM 28571</strain>
    </source>
</reference>
<gene>
    <name evidence="1" type="ORF">CLORY_17860</name>
</gene>
<dbReference type="STRING" id="1450648.CLORY_17860"/>
<dbReference type="RefSeq" id="WP_079423428.1">
    <property type="nucleotide sequence ID" value="NZ_MZGV01000015.1"/>
</dbReference>
<dbReference type="Proteomes" id="UP000190080">
    <property type="component" value="Unassembled WGS sequence"/>
</dbReference>
<evidence type="ECO:0000313" key="1">
    <source>
        <dbReference type="EMBL" id="OPJ62417.1"/>
    </source>
</evidence>
<name>A0A1V4ISH7_9CLOT</name>
<evidence type="ECO:0000313" key="2">
    <source>
        <dbReference type="Proteomes" id="UP000190080"/>
    </source>
</evidence>
<dbReference type="InterPro" id="IPR011009">
    <property type="entry name" value="Kinase-like_dom_sf"/>
</dbReference>
<organism evidence="1 2">
    <name type="scientific">Clostridium oryzae</name>
    <dbReference type="NCBI Taxonomy" id="1450648"/>
    <lineage>
        <taxon>Bacteria</taxon>
        <taxon>Bacillati</taxon>
        <taxon>Bacillota</taxon>
        <taxon>Clostridia</taxon>
        <taxon>Eubacteriales</taxon>
        <taxon>Clostridiaceae</taxon>
        <taxon>Clostridium</taxon>
    </lineage>
</organism>
<dbReference type="AlphaFoldDB" id="A0A1V4ISH7"/>
<dbReference type="EMBL" id="MZGV01000015">
    <property type="protein sequence ID" value="OPJ62417.1"/>
    <property type="molecule type" value="Genomic_DNA"/>
</dbReference>
<dbReference type="SUPFAM" id="SSF56112">
    <property type="entry name" value="Protein kinase-like (PK-like)"/>
    <property type="match status" value="1"/>
</dbReference>
<evidence type="ECO:0008006" key="3">
    <source>
        <dbReference type="Google" id="ProtNLM"/>
    </source>
</evidence>
<keyword evidence="2" id="KW-1185">Reference proteome</keyword>
<proteinExistence type="predicted"/>
<dbReference type="OrthoDB" id="1916806at2"/>
<sequence length="194" mass="22828">MKDDLYKKYIIDFQVNLLTCKSLGKGHNGIVYMLPEKKVIKICFSEKSCRNEYYILKRINNNKYFPRVYGMSGNYMIRDFVDGITLKDYIKKNGLDKGTAVKVIGLLKEFKKLKFKKYDIRCKDIMVTPDNTLMVIDPKKCFSKSRNYPQHLCKGLYNLGALDIFLNVLHENSPELYKKWNDKICKYISTRICI</sequence>
<comment type="caution">
    <text evidence="1">The sequence shown here is derived from an EMBL/GenBank/DDBJ whole genome shotgun (WGS) entry which is preliminary data.</text>
</comment>
<accession>A0A1V4ISH7</accession>
<protein>
    <recommendedName>
        <fullName evidence="3">Protein kinase</fullName>
    </recommendedName>
</protein>